<keyword evidence="1" id="KW-1185">Reference proteome</keyword>
<gene>
    <name evidence="2" type="primary">LOC106058971</name>
</gene>
<dbReference type="Proteomes" id="UP001165740">
    <property type="component" value="Chromosome 11"/>
</dbReference>
<dbReference type="RefSeq" id="XP_055860895.1">
    <property type="nucleotide sequence ID" value="XM_056004920.1"/>
</dbReference>
<dbReference type="Pfam" id="PF13516">
    <property type="entry name" value="LRR_6"/>
    <property type="match status" value="3"/>
</dbReference>
<accession>A0A9W2YDV0</accession>
<dbReference type="OMA" id="CIANILD"/>
<dbReference type="OrthoDB" id="6122308at2759"/>
<evidence type="ECO:0000313" key="1">
    <source>
        <dbReference type="Proteomes" id="UP001165740"/>
    </source>
</evidence>
<dbReference type="GeneID" id="106058971"/>
<dbReference type="InterPro" id="IPR001611">
    <property type="entry name" value="Leu-rich_rpt"/>
</dbReference>
<dbReference type="PANTHER" id="PTHR24114">
    <property type="entry name" value="LEUCINE RICH REPEAT FAMILY PROTEIN"/>
    <property type="match status" value="1"/>
</dbReference>
<dbReference type="Gene3D" id="3.80.10.10">
    <property type="entry name" value="Ribonuclease Inhibitor"/>
    <property type="match status" value="1"/>
</dbReference>
<dbReference type="AlphaFoldDB" id="A0A9W2YDV0"/>
<dbReference type="PANTHER" id="PTHR24114:SF50">
    <property type="entry name" value="RNI-LIKE PROTEIN"/>
    <property type="match status" value="1"/>
</dbReference>
<dbReference type="SUPFAM" id="SSF52047">
    <property type="entry name" value="RNI-like"/>
    <property type="match status" value="1"/>
</dbReference>
<dbReference type="SMART" id="SM00368">
    <property type="entry name" value="LRR_RI"/>
    <property type="match status" value="4"/>
</dbReference>
<protein>
    <submittedName>
        <fullName evidence="2">Uncharacterized protein LOC106058971</fullName>
    </submittedName>
</protein>
<evidence type="ECO:0000313" key="2">
    <source>
        <dbReference type="RefSeq" id="XP_055860895.1"/>
    </source>
</evidence>
<sequence>MATFFDPVSVAIETLKTIEGVSLDKKDPVRFKIMLPTDPGTWAKESCYKLRHNILKWSNLYQKKVVRAQRQIRKLRMVASISLPTIHPKTSSLHRVHSSKMFSHRTSKAVEEQTEELVVELNADPSVSDLYFDEDHRDDEEEDELKKVSLLERNQLRYYKACHLLKCIPYRRVMRTINSFEVNLNTLKMTNAEYKAVMVCLMANDEVQRLLLSEAIQNDVQMSYLTDIFMEETQITDLVISNNNLQGKILDRFFDLMIQTDNLVFLDISGNNLTDRDAALLTDYVRESSSLAYLYMSRNKFTPAVGDVFGKMIAGNASLVDLDISRNCIRLEGAEKFFRGLAKNTNLERLDFSWNGLGHTGFKVFTNMLKKNKTLEFVNLSGTRLNGKDLEKFPPILKKNTSLARIVLEHNNIQMSDITTFLTDVYKLKSTGLRRVDFGRYQTIEKNAAPLVDLLFWEKNIEIRYGCVMSHSDDKYNKSEVLTKYREDPLALVTKLKPEERMRLVKYFGGIDLEAAIDTGEDIHHESFLHKMRNNKVTFKDLANRIMEVGGDPNDVIRTSLEMSQVADPDARVVARYSISANLARRLYLKSRIAAED</sequence>
<proteinExistence type="predicted"/>
<organism evidence="1 2">
    <name type="scientific">Biomphalaria glabrata</name>
    <name type="common">Bloodfluke planorb</name>
    <name type="synonym">Freshwater snail</name>
    <dbReference type="NCBI Taxonomy" id="6526"/>
    <lineage>
        <taxon>Eukaryota</taxon>
        <taxon>Metazoa</taxon>
        <taxon>Spiralia</taxon>
        <taxon>Lophotrochozoa</taxon>
        <taxon>Mollusca</taxon>
        <taxon>Gastropoda</taxon>
        <taxon>Heterobranchia</taxon>
        <taxon>Euthyneura</taxon>
        <taxon>Panpulmonata</taxon>
        <taxon>Hygrophila</taxon>
        <taxon>Lymnaeoidea</taxon>
        <taxon>Planorbidae</taxon>
        <taxon>Biomphalaria</taxon>
    </lineage>
</organism>
<dbReference type="InterPro" id="IPR052394">
    <property type="entry name" value="LRR-containing"/>
</dbReference>
<reference evidence="2" key="1">
    <citation type="submission" date="2025-08" db="UniProtKB">
        <authorList>
            <consortium name="RefSeq"/>
        </authorList>
    </citation>
    <scope>IDENTIFICATION</scope>
</reference>
<dbReference type="InterPro" id="IPR032675">
    <property type="entry name" value="LRR_dom_sf"/>
</dbReference>
<name>A0A9W2YDV0_BIOGL</name>